<sequence length="575" mass="66521">MATQFLTIEGSRFFECKKDNKTLFYDKDIMKNYIEKTAMLLTNVLLETSNTSELGVLSECLNEAIRYCQTAEELTLKLIDERETIINYASRVMQDNFDVQLLLLERNHTAQMEKTEDHSYYSGAQKMTEELPWYLEGDEEQDLLLDAKGNIKGGTKEALICHLTHHDLFDSNFNANFLLTFSTMMSLGELIMLLIVRFDVGPPEGLSFEEYNTWISRKQSPIRLRVMNIMKLLVEKNWSPSYYNESILKRWLAFAESAAVQSYSIGRLLAADLRRLLAGEMQYTERKPVIPNTKPPAPLTKGSLITKKTKLMDIDYVELARQLTLREFRIYCQISKYACLAKVWGKKSGLTESTETITNFIKASNQLTNFVAYMILRKAEPKKRIQTIRYFIQVAEKCRQYNNFSSMTAIISALYSSPIHRLHKTWSFASPESLAHLKNMNKLMNSTRNFNEYRDVLKFIGSEPCVPFFGVYLSDLTFVYHGNPDFLLNRTRMINFAKRAKTSEIVSGIDRFKNAGYNFLEVFEIQRFLDLWFAQCPSIDEQYQISLQLEPREQNSNSNLSSNSTTTAFKNLRAS</sequence>
<dbReference type="GO" id="GO:0005085">
    <property type="term" value="F:guanyl-nucleotide exchange factor activity"/>
    <property type="evidence" value="ECO:0007669"/>
    <property type="project" value="UniProtKB-KW"/>
</dbReference>
<accession>A5DXS9</accession>
<evidence type="ECO:0000256" key="1">
    <source>
        <dbReference type="ARBA" id="ARBA00022618"/>
    </source>
</evidence>
<evidence type="ECO:0000256" key="4">
    <source>
        <dbReference type="SAM" id="MobiDB-lite"/>
    </source>
</evidence>
<dbReference type="CDD" id="cd06224">
    <property type="entry name" value="REM"/>
    <property type="match status" value="1"/>
</dbReference>
<feature type="domain" description="N-terminal Ras-GEF" evidence="6">
    <location>
        <begin position="147"/>
        <end position="278"/>
    </location>
</feature>
<dbReference type="HOGENOM" id="CLU_002632_2_0_1"/>
<dbReference type="InterPro" id="IPR008937">
    <property type="entry name" value="Ras-like_GEF"/>
</dbReference>
<dbReference type="InterPro" id="IPR019804">
    <property type="entry name" value="Ras_G-nucl-exch_fac_CS"/>
</dbReference>
<dbReference type="Proteomes" id="UP000001996">
    <property type="component" value="Unassembled WGS sequence"/>
</dbReference>
<dbReference type="Pfam" id="PF00617">
    <property type="entry name" value="RasGEF"/>
    <property type="match status" value="1"/>
</dbReference>
<keyword evidence="2 3" id="KW-0344">Guanine-nucleotide releasing factor</keyword>
<reference evidence="7 8" key="1">
    <citation type="journal article" date="2009" name="Nature">
        <title>Evolution of pathogenicity and sexual reproduction in eight Candida genomes.</title>
        <authorList>
            <person name="Butler G."/>
            <person name="Rasmussen M.D."/>
            <person name="Lin M.F."/>
            <person name="Santos M.A."/>
            <person name="Sakthikumar S."/>
            <person name="Munro C.A."/>
            <person name="Rheinbay E."/>
            <person name="Grabherr M."/>
            <person name="Forche A."/>
            <person name="Reedy J.L."/>
            <person name="Agrafioti I."/>
            <person name="Arnaud M.B."/>
            <person name="Bates S."/>
            <person name="Brown A.J."/>
            <person name="Brunke S."/>
            <person name="Costanzo M.C."/>
            <person name="Fitzpatrick D.A."/>
            <person name="de Groot P.W."/>
            <person name="Harris D."/>
            <person name="Hoyer L.L."/>
            <person name="Hube B."/>
            <person name="Klis F.M."/>
            <person name="Kodira C."/>
            <person name="Lennard N."/>
            <person name="Logue M.E."/>
            <person name="Martin R."/>
            <person name="Neiman A.M."/>
            <person name="Nikolaou E."/>
            <person name="Quail M.A."/>
            <person name="Quinn J."/>
            <person name="Santos M.C."/>
            <person name="Schmitzberger F.F."/>
            <person name="Sherlock G."/>
            <person name="Shah P."/>
            <person name="Silverstein K.A."/>
            <person name="Skrzypek M.S."/>
            <person name="Soll D."/>
            <person name="Staggs R."/>
            <person name="Stansfield I."/>
            <person name="Stumpf M.P."/>
            <person name="Sudbery P.E."/>
            <person name="Srikantha T."/>
            <person name="Zeng Q."/>
            <person name="Berman J."/>
            <person name="Berriman M."/>
            <person name="Heitman J."/>
            <person name="Gow N.A."/>
            <person name="Lorenz M.C."/>
            <person name="Birren B.W."/>
            <person name="Kellis M."/>
            <person name="Cuomo C.A."/>
        </authorList>
    </citation>
    <scope>NUCLEOTIDE SEQUENCE [LARGE SCALE GENOMIC DNA]</scope>
    <source>
        <strain evidence="8">ATCC 11503 / BCRC 21390 / CBS 2605 / JCM 1781 / NBRC 1676 / NRRL YB-4239</strain>
    </source>
</reference>
<dbReference type="PANTHER" id="PTHR23113:SF368">
    <property type="entry name" value="CELL DIVISION CONTROL PROTEIN 25"/>
    <property type="match status" value="1"/>
</dbReference>
<evidence type="ECO:0000256" key="2">
    <source>
        <dbReference type="ARBA" id="ARBA00022658"/>
    </source>
</evidence>
<feature type="region of interest" description="Disordered" evidence="4">
    <location>
        <begin position="554"/>
        <end position="575"/>
    </location>
</feature>
<evidence type="ECO:0000313" key="8">
    <source>
        <dbReference type="Proteomes" id="UP000001996"/>
    </source>
</evidence>
<dbReference type="InterPro" id="IPR000651">
    <property type="entry name" value="Ras-like_Gua-exchang_fac_N"/>
</dbReference>
<dbReference type="PROSITE" id="PS50212">
    <property type="entry name" value="RASGEF_NTER"/>
    <property type="match status" value="1"/>
</dbReference>
<proteinExistence type="predicted"/>
<dbReference type="STRING" id="379508.A5DXS9"/>
<dbReference type="PROSITE" id="PS00720">
    <property type="entry name" value="RASGEF"/>
    <property type="match status" value="1"/>
</dbReference>
<dbReference type="InParanoid" id="A5DXS9"/>
<dbReference type="SUPFAM" id="SSF48366">
    <property type="entry name" value="Ras GEF"/>
    <property type="match status" value="1"/>
</dbReference>
<keyword evidence="1 7" id="KW-0132">Cell division</keyword>
<name>A5DXS9_LODEL</name>
<dbReference type="PANTHER" id="PTHR23113">
    <property type="entry name" value="GUANINE NUCLEOTIDE EXCHANGE FACTOR"/>
    <property type="match status" value="1"/>
</dbReference>
<dbReference type="InterPro" id="IPR023578">
    <property type="entry name" value="Ras_GEF_dom_sf"/>
</dbReference>
<dbReference type="SMART" id="SM00229">
    <property type="entry name" value="RasGEFN"/>
    <property type="match status" value="1"/>
</dbReference>
<protein>
    <submittedName>
        <fullName evidence="7">Cell division control protein 25</fullName>
    </submittedName>
</protein>
<dbReference type="InterPro" id="IPR036964">
    <property type="entry name" value="RASGEF_cat_dom_sf"/>
</dbReference>
<dbReference type="KEGG" id="lel:PVL30_002197"/>
<dbReference type="SMART" id="SM00147">
    <property type="entry name" value="RasGEF"/>
    <property type="match status" value="1"/>
</dbReference>
<evidence type="ECO:0000256" key="3">
    <source>
        <dbReference type="PROSITE-ProRule" id="PRU00168"/>
    </source>
</evidence>
<evidence type="ECO:0000313" key="7">
    <source>
        <dbReference type="EMBL" id="EDK43987.1"/>
    </source>
</evidence>
<keyword evidence="1 7" id="KW-0131">Cell cycle</keyword>
<dbReference type="GO" id="GO:0007265">
    <property type="term" value="P:Ras protein signal transduction"/>
    <property type="evidence" value="ECO:0007669"/>
    <property type="project" value="TreeGrafter"/>
</dbReference>
<dbReference type="OMA" id="IAKECCE"/>
<keyword evidence="8" id="KW-1185">Reference proteome</keyword>
<evidence type="ECO:0000259" key="6">
    <source>
        <dbReference type="PROSITE" id="PS50212"/>
    </source>
</evidence>
<feature type="compositionally biased region" description="Low complexity" evidence="4">
    <location>
        <begin position="555"/>
        <end position="567"/>
    </location>
</feature>
<dbReference type="Gene3D" id="1.20.870.10">
    <property type="entry name" value="Son of sevenless (SoS) protein Chain: S domain 1"/>
    <property type="match status" value="1"/>
</dbReference>
<dbReference type="GO" id="GO:0005886">
    <property type="term" value="C:plasma membrane"/>
    <property type="evidence" value="ECO:0007669"/>
    <property type="project" value="TreeGrafter"/>
</dbReference>
<dbReference type="InterPro" id="IPR001895">
    <property type="entry name" value="RASGEF_cat_dom"/>
</dbReference>
<dbReference type="GeneID" id="5234107"/>
<dbReference type="VEuPathDB" id="FungiDB:LELG_02166"/>
<dbReference type="OrthoDB" id="546434at2759"/>
<dbReference type="PROSITE" id="PS50009">
    <property type="entry name" value="RASGEF_CAT"/>
    <property type="match status" value="1"/>
</dbReference>
<dbReference type="GO" id="GO:0051301">
    <property type="term" value="P:cell division"/>
    <property type="evidence" value="ECO:0007669"/>
    <property type="project" value="UniProtKB-KW"/>
</dbReference>
<dbReference type="AlphaFoldDB" id="A5DXS9"/>
<feature type="domain" description="Ras-GEF" evidence="5">
    <location>
        <begin position="315"/>
        <end position="552"/>
    </location>
</feature>
<dbReference type="eggNOG" id="KOG3417">
    <property type="taxonomic scope" value="Eukaryota"/>
</dbReference>
<dbReference type="Gene3D" id="1.10.840.10">
    <property type="entry name" value="Ras guanine-nucleotide exchange factors catalytic domain"/>
    <property type="match status" value="1"/>
</dbReference>
<dbReference type="CDD" id="cd00155">
    <property type="entry name" value="RasGEF"/>
    <property type="match status" value="1"/>
</dbReference>
<organism evidence="7 8">
    <name type="scientific">Lodderomyces elongisporus (strain ATCC 11503 / CBS 2605 / JCM 1781 / NBRC 1676 / NRRL YB-4239)</name>
    <name type="common">Yeast</name>
    <name type="synonym">Saccharomyces elongisporus</name>
    <dbReference type="NCBI Taxonomy" id="379508"/>
    <lineage>
        <taxon>Eukaryota</taxon>
        <taxon>Fungi</taxon>
        <taxon>Dikarya</taxon>
        <taxon>Ascomycota</taxon>
        <taxon>Saccharomycotina</taxon>
        <taxon>Pichiomycetes</taxon>
        <taxon>Debaryomycetaceae</taxon>
        <taxon>Candida/Lodderomyces clade</taxon>
        <taxon>Lodderomyces</taxon>
    </lineage>
</organism>
<gene>
    <name evidence="7" type="ORF">LELG_02166</name>
</gene>
<dbReference type="Pfam" id="PF00618">
    <property type="entry name" value="RasGEF_N"/>
    <property type="match status" value="1"/>
</dbReference>
<evidence type="ECO:0000259" key="5">
    <source>
        <dbReference type="PROSITE" id="PS50009"/>
    </source>
</evidence>
<dbReference type="EMBL" id="CH981525">
    <property type="protein sequence ID" value="EDK43987.1"/>
    <property type="molecule type" value="Genomic_DNA"/>
</dbReference>